<keyword evidence="1" id="KW-1133">Transmembrane helix</keyword>
<proteinExistence type="predicted"/>
<dbReference type="EMBL" id="JAQMLA010000019">
    <property type="protein sequence ID" value="MDB8686660.1"/>
    <property type="molecule type" value="Genomic_DNA"/>
</dbReference>
<dbReference type="RefSeq" id="WP_272107743.1">
    <property type="nucleotide sequence ID" value="NZ_JAQMLA010000019.1"/>
</dbReference>
<evidence type="ECO:0000313" key="2">
    <source>
        <dbReference type="EMBL" id="MDB8686660.1"/>
    </source>
</evidence>
<evidence type="ECO:0000313" key="3">
    <source>
        <dbReference type="Proteomes" id="UP001212160"/>
    </source>
</evidence>
<protein>
    <submittedName>
        <fullName evidence="2">DUF3789 domain-containing protein</fullName>
    </submittedName>
</protein>
<sequence>MPYFIIGALVGGFCGVIVMCFAVTGKYADREMENLKKKEENMSDPEGQVDE</sequence>
<keyword evidence="1" id="KW-0472">Membrane</keyword>
<dbReference type="AlphaFoldDB" id="A0AAW6DBH8"/>
<accession>A0AAW6DBH8</accession>
<organism evidence="2 3">
    <name type="scientific">Mediterraneibacter gnavus</name>
    <name type="common">Ruminococcus gnavus</name>
    <dbReference type="NCBI Taxonomy" id="33038"/>
    <lineage>
        <taxon>Bacteria</taxon>
        <taxon>Bacillati</taxon>
        <taxon>Bacillota</taxon>
        <taxon>Clostridia</taxon>
        <taxon>Lachnospirales</taxon>
        <taxon>Lachnospiraceae</taxon>
        <taxon>Mediterraneibacter</taxon>
    </lineage>
</organism>
<feature type="transmembrane region" description="Helical" evidence="1">
    <location>
        <begin position="6"/>
        <end position="28"/>
    </location>
</feature>
<keyword evidence="1" id="KW-0812">Transmembrane</keyword>
<dbReference type="Proteomes" id="UP001212160">
    <property type="component" value="Unassembled WGS sequence"/>
</dbReference>
<evidence type="ECO:0000256" key="1">
    <source>
        <dbReference type="SAM" id="Phobius"/>
    </source>
</evidence>
<reference evidence="2" key="1">
    <citation type="submission" date="2023-01" db="EMBL/GenBank/DDBJ databases">
        <title>Human gut microbiome strain richness.</title>
        <authorList>
            <person name="Chen-Liaw A."/>
        </authorList>
    </citation>
    <scope>NUCLEOTIDE SEQUENCE</scope>
    <source>
        <strain evidence="2">RTP21484st1_H11_RTP21484_190118</strain>
    </source>
</reference>
<gene>
    <name evidence="2" type="ORF">PNW85_08225</name>
</gene>
<comment type="caution">
    <text evidence="2">The sequence shown here is derived from an EMBL/GenBank/DDBJ whole genome shotgun (WGS) entry which is preliminary data.</text>
</comment>
<dbReference type="InterPro" id="IPR024522">
    <property type="entry name" value="DUF3789"/>
</dbReference>
<dbReference type="Pfam" id="PF12664">
    <property type="entry name" value="DUF3789"/>
    <property type="match status" value="1"/>
</dbReference>
<name>A0AAW6DBH8_MEDGN</name>